<evidence type="ECO:0000313" key="2">
    <source>
        <dbReference type="EMBL" id="SFF90082.1"/>
    </source>
</evidence>
<name>A0A1I2MF37_9BACT</name>
<dbReference type="EMBL" id="FONW01000020">
    <property type="protein sequence ID" value="SFF90082.1"/>
    <property type="molecule type" value="Genomic_DNA"/>
</dbReference>
<dbReference type="Proteomes" id="UP000198964">
    <property type="component" value="Unassembled WGS sequence"/>
</dbReference>
<reference evidence="2 3" key="1">
    <citation type="submission" date="2016-10" db="EMBL/GenBank/DDBJ databases">
        <authorList>
            <person name="de Groot N.N."/>
        </authorList>
    </citation>
    <scope>NUCLEOTIDE SEQUENCE [LARGE SCALE GENOMIC DNA]</scope>
    <source>
        <strain evidence="2 3">CGMCC 1.9156</strain>
    </source>
</reference>
<accession>A0A1I2MF37</accession>
<feature type="domain" description="Gliding motility-associated protein GldM first immunoglobulin-like" evidence="1">
    <location>
        <begin position="155"/>
        <end position="268"/>
    </location>
</feature>
<sequence>MNKFISILTIGLIILCSCESKESQYFHDESKVVNEKITYNLSKIQKKYAMNPQMAKPYFEFSSFLETKFDSILYFVDQENSKEVYNRFINLYSYIEPSSYFDSKYIQQIVIPNWFNKWIGNEKKYDFSDNKEILKLDVLNLENELLNYLYNSIEADYFKFNQIQAMIVDSSNNIKVGETYHANIFLAAFDTTKYPLIMVADSSQPDSVLLMGRPDNKRLFEIEVINGKGIYKKKVHKAGIHGFKGVYCYPAPNGDLLRLTFYQEFNVTNK</sequence>
<protein>
    <recommendedName>
        <fullName evidence="1">Gliding motility-associated protein GldM first immunoglobulin-like domain-containing protein</fullName>
    </recommendedName>
</protein>
<dbReference type="STRING" id="655355.SAMN05216283_12033"/>
<gene>
    <name evidence="2" type="ORF">SAMN05216283_12033</name>
</gene>
<dbReference type="Pfam" id="PF21601">
    <property type="entry name" value="GldM_2nd"/>
    <property type="match status" value="1"/>
</dbReference>
<dbReference type="RefSeq" id="WP_093921771.1">
    <property type="nucleotide sequence ID" value="NZ_FONW01000020.1"/>
</dbReference>
<evidence type="ECO:0000259" key="1">
    <source>
        <dbReference type="Pfam" id="PF21601"/>
    </source>
</evidence>
<dbReference type="AlphaFoldDB" id="A0A1I2MF37"/>
<evidence type="ECO:0000313" key="3">
    <source>
        <dbReference type="Proteomes" id="UP000198964"/>
    </source>
</evidence>
<dbReference type="InterPro" id="IPR048405">
    <property type="entry name" value="GldM_Ig-like-1"/>
</dbReference>
<organism evidence="2 3">
    <name type="scientific">Sunxiuqinia elliptica</name>
    <dbReference type="NCBI Taxonomy" id="655355"/>
    <lineage>
        <taxon>Bacteria</taxon>
        <taxon>Pseudomonadati</taxon>
        <taxon>Bacteroidota</taxon>
        <taxon>Bacteroidia</taxon>
        <taxon>Marinilabiliales</taxon>
        <taxon>Prolixibacteraceae</taxon>
        <taxon>Sunxiuqinia</taxon>
    </lineage>
</organism>
<dbReference type="PROSITE" id="PS51257">
    <property type="entry name" value="PROKAR_LIPOPROTEIN"/>
    <property type="match status" value="1"/>
</dbReference>
<proteinExistence type="predicted"/>
<keyword evidence="3" id="KW-1185">Reference proteome</keyword>